<dbReference type="InterPro" id="IPR052739">
    <property type="entry name" value="FAAH2"/>
</dbReference>
<reference evidence="2" key="1">
    <citation type="submission" date="2018-12" db="EMBL/GenBank/DDBJ databases">
        <authorList>
            <person name="Sun L."/>
            <person name="Chen Z."/>
        </authorList>
    </citation>
    <scope>NUCLEOTIDE SEQUENCE [LARGE SCALE GENOMIC DNA]</scope>
    <source>
        <strain evidence="2">DSM 16012</strain>
    </source>
</reference>
<evidence type="ECO:0000313" key="2">
    <source>
        <dbReference type="EMBL" id="RWR08466.1"/>
    </source>
</evidence>
<dbReference type="PROSITE" id="PS00571">
    <property type="entry name" value="AMIDASES"/>
    <property type="match status" value="1"/>
</dbReference>
<dbReference type="EMBL" id="QYTU02000025">
    <property type="protein sequence ID" value="RWR08466.1"/>
    <property type="molecule type" value="Genomic_DNA"/>
</dbReference>
<evidence type="ECO:0000259" key="1">
    <source>
        <dbReference type="Pfam" id="PF01425"/>
    </source>
</evidence>
<dbReference type="InterPro" id="IPR036928">
    <property type="entry name" value="AS_sf"/>
</dbReference>
<evidence type="ECO:0000313" key="3">
    <source>
        <dbReference type="Proteomes" id="UP000273811"/>
    </source>
</evidence>
<proteinExistence type="predicted"/>
<dbReference type="Proteomes" id="UP000273811">
    <property type="component" value="Unassembled WGS sequence"/>
</dbReference>
<dbReference type="OrthoDB" id="9811471at2"/>
<dbReference type="GO" id="GO:0012505">
    <property type="term" value="C:endomembrane system"/>
    <property type="evidence" value="ECO:0007669"/>
    <property type="project" value="TreeGrafter"/>
</dbReference>
<dbReference type="SUPFAM" id="SSF75304">
    <property type="entry name" value="Amidase signature (AS) enzymes"/>
    <property type="match status" value="1"/>
</dbReference>
<name>A0A443IQ23_9BACI</name>
<keyword evidence="3" id="KW-1185">Reference proteome</keyword>
<feature type="domain" description="Amidase" evidence="1">
    <location>
        <begin position="19"/>
        <end position="446"/>
    </location>
</feature>
<organism evidence="2 3">
    <name type="scientific">Siminovitchia fortis</name>
    <dbReference type="NCBI Taxonomy" id="254758"/>
    <lineage>
        <taxon>Bacteria</taxon>
        <taxon>Bacillati</taxon>
        <taxon>Bacillota</taxon>
        <taxon>Bacilli</taxon>
        <taxon>Bacillales</taxon>
        <taxon>Bacillaceae</taxon>
        <taxon>Siminovitchia</taxon>
    </lineage>
</organism>
<dbReference type="Pfam" id="PF01425">
    <property type="entry name" value="Amidase"/>
    <property type="match status" value="1"/>
</dbReference>
<dbReference type="InterPro" id="IPR020556">
    <property type="entry name" value="Amidase_CS"/>
</dbReference>
<dbReference type="PANTHER" id="PTHR43372:SF4">
    <property type="entry name" value="FATTY-ACID AMIDE HYDROLASE 2"/>
    <property type="match status" value="1"/>
</dbReference>
<dbReference type="Gene3D" id="3.90.1300.10">
    <property type="entry name" value="Amidase signature (AS) domain"/>
    <property type="match status" value="1"/>
</dbReference>
<comment type="caution">
    <text evidence="2">The sequence shown here is derived from an EMBL/GenBank/DDBJ whole genome shotgun (WGS) entry which is preliminary data.</text>
</comment>
<sequence>MDVNDLLQELSEGNLTSVEITKMYIDHLKRVNPKVNCLVEDRFSEALKEAEEADSIIQSGKTKGKLTGIPISMKESFHVKGMKTTGGLKHRADKTETDDAWVVGALKKEGAIILGKSNTPTLCFCQETDNKLYGKTNNPWDLNRTAGGSSGGEGALIALGGAAAGIGSDIGGSIRFPAHFNGVIGFKSGNDRVSDDGSYPEVVHSLQKRMLGIGPMVKSVRDARLIYQIIANQTSDSPLNINDFVIQKLPKGSYFLSEEMEQKLQEVIDHLNKRLQVEIEIPPFFDESALMWQEIMSLDGGKSTADAAGFSGTGSVVRNYLKEKLTGGSDYHSYLTWALIGAGLFKPGARRMEEINRLIEEGDHRITEHFHRKIIILPVYHRTAPFHGELYGEIFSIKKTFKTYMPFVAYANVWGLPSLTVPAGKDEKGLPMGIQLISKNGNEEALFQLGEMIEQEFGGYERCVLHD</sequence>
<protein>
    <submittedName>
        <fullName evidence="2">Amidase</fullName>
    </submittedName>
</protein>
<gene>
    <name evidence="2" type="ORF">D4N35_011825</name>
</gene>
<dbReference type="AlphaFoldDB" id="A0A443IQ23"/>
<dbReference type="PANTHER" id="PTHR43372">
    <property type="entry name" value="FATTY-ACID AMIDE HYDROLASE"/>
    <property type="match status" value="1"/>
</dbReference>
<accession>A0A443IQ23</accession>
<dbReference type="InterPro" id="IPR023631">
    <property type="entry name" value="Amidase_dom"/>
</dbReference>